<organism evidence="2 3">
    <name type="scientific">Phytohabitans kaempferiae</name>
    <dbReference type="NCBI Taxonomy" id="1620943"/>
    <lineage>
        <taxon>Bacteria</taxon>
        <taxon>Bacillati</taxon>
        <taxon>Actinomycetota</taxon>
        <taxon>Actinomycetes</taxon>
        <taxon>Micromonosporales</taxon>
        <taxon>Micromonosporaceae</taxon>
    </lineage>
</organism>
<dbReference type="RefSeq" id="WP_377253713.1">
    <property type="nucleotide sequence ID" value="NZ_JBHLUH010000047.1"/>
</dbReference>
<accession>A0ABV6M777</accession>
<reference evidence="2 3" key="1">
    <citation type="submission" date="2024-09" db="EMBL/GenBank/DDBJ databases">
        <authorList>
            <person name="Sun Q."/>
            <person name="Mori K."/>
        </authorList>
    </citation>
    <scope>NUCLEOTIDE SEQUENCE [LARGE SCALE GENOMIC DNA]</scope>
    <source>
        <strain evidence="2 3">TBRC 3947</strain>
    </source>
</reference>
<keyword evidence="3" id="KW-1185">Reference proteome</keyword>
<feature type="transmembrane region" description="Helical" evidence="1">
    <location>
        <begin position="20"/>
        <end position="41"/>
    </location>
</feature>
<protein>
    <submittedName>
        <fullName evidence="2">DUF4386 domain-containing protein</fullName>
    </submittedName>
</protein>
<proteinExistence type="predicted"/>
<name>A0ABV6M777_9ACTN</name>
<evidence type="ECO:0000256" key="1">
    <source>
        <dbReference type="SAM" id="Phobius"/>
    </source>
</evidence>
<keyword evidence="1" id="KW-1133">Transmembrane helix</keyword>
<evidence type="ECO:0000313" key="3">
    <source>
        <dbReference type="Proteomes" id="UP001589867"/>
    </source>
</evidence>
<dbReference type="EMBL" id="JBHLUH010000047">
    <property type="protein sequence ID" value="MFC0530555.1"/>
    <property type="molecule type" value="Genomic_DNA"/>
</dbReference>
<comment type="caution">
    <text evidence="2">The sequence shown here is derived from an EMBL/GenBank/DDBJ whole genome shotgun (WGS) entry which is preliminary data.</text>
</comment>
<dbReference type="Pfam" id="PF14329">
    <property type="entry name" value="DUF4386"/>
    <property type="match status" value="1"/>
</dbReference>
<dbReference type="InterPro" id="IPR025495">
    <property type="entry name" value="DUF4386"/>
</dbReference>
<gene>
    <name evidence="2" type="ORF">ACFFIA_23105</name>
</gene>
<sequence>MSEKDTRHPGPDRSSTPRTLGWILVVGGVRYVLSSFVLYLARDAQVLFDAMAYPASVGEPWMVGYLLIRGVRRQELDEAPPTVHTPTPVA</sequence>
<evidence type="ECO:0000313" key="2">
    <source>
        <dbReference type="EMBL" id="MFC0530555.1"/>
    </source>
</evidence>
<keyword evidence="1" id="KW-0472">Membrane</keyword>
<keyword evidence="1" id="KW-0812">Transmembrane</keyword>
<dbReference type="Proteomes" id="UP001589867">
    <property type="component" value="Unassembled WGS sequence"/>
</dbReference>